<dbReference type="PROSITE" id="PS01124">
    <property type="entry name" value="HTH_ARAC_FAMILY_2"/>
    <property type="match status" value="1"/>
</dbReference>
<keyword evidence="4" id="KW-0732">Signal</keyword>
<keyword evidence="5" id="KW-0805">Transcription regulation</keyword>
<keyword evidence="11" id="KW-1185">Reference proteome</keyword>
<feature type="domain" description="HTH araC/xylS-type" evidence="8">
    <location>
        <begin position="169"/>
        <end position="267"/>
    </location>
</feature>
<protein>
    <submittedName>
        <fullName evidence="10">Helix-turn-helix domain-containing protein</fullName>
    </submittedName>
</protein>
<evidence type="ECO:0000256" key="2">
    <source>
        <dbReference type="ARBA" id="ARBA00008814"/>
    </source>
</evidence>
<evidence type="ECO:0000256" key="5">
    <source>
        <dbReference type="ARBA" id="ARBA00023015"/>
    </source>
</evidence>
<dbReference type="PANTHER" id="PTHR30532">
    <property type="entry name" value="IRON III DICITRATE-BINDING PERIPLASMIC PROTEIN"/>
    <property type="match status" value="1"/>
</dbReference>
<dbReference type="InterPro" id="IPR009057">
    <property type="entry name" value="Homeodomain-like_sf"/>
</dbReference>
<comment type="caution">
    <text evidence="10">The sequence shown here is derived from an EMBL/GenBank/DDBJ whole genome shotgun (WGS) entry which is preliminary data.</text>
</comment>
<dbReference type="Gene3D" id="3.40.50.1980">
    <property type="entry name" value="Nitrogenase molybdenum iron protein domain"/>
    <property type="match status" value="2"/>
</dbReference>
<name>A0ABW2FHT1_9BACL</name>
<dbReference type="EMBL" id="JBHTAI010000025">
    <property type="protein sequence ID" value="MFC7152738.1"/>
    <property type="molecule type" value="Genomic_DNA"/>
</dbReference>
<dbReference type="InterPro" id="IPR018060">
    <property type="entry name" value="HTH_AraC"/>
</dbReference>
<evidence type="ECO:0000256" key="3">
    <source>
        <dbReference type="ARBA" id="ARBA00022448"/>
    </source>
</evidence>
<organism evidence="10 11">
    <name type="scientific">Cohnella cellulosilytica</name>
    <dbReference type="NCBI Taxonomy" id="986710"/>
    <lineage>
        <taxon>Bacteria</taxon>
        <taxon>Bacillati</taxon>
        <taxon>Bacillota</taxon>
        <taxon>Bacilli</taxon>
        <taxon>Bacillales</taxon>
        <taxon>Paenibacillaceae</taxon>
        <taxon>Cohnella</taxon>
    </lineage>
</organism>
<comment type="similarity">
    <text evidence="2">Belongs to the bacterial solute-binding protein 8 family.</text>
</comment>
<evidence type="ECO:0000256" key="6">
    <source>
        <dbReference type="ARBA" id="ARBA00023125"/>
    </source>
</evidence>
<dbReference type="PROSITE" id="PS50983">
    <property type="entry name" value="FE_B12_PBP"/>
    <property type="match status" value="1"/>
</dbReference>
<keyword evidence="3" id="KW-0813">Transport</keyword>
<evidence type="ECO:0000256" key="1">
    <source>
        <dbReference type="ARBA" id="ARBA00004196"/>
    </source>
</evidence>
<dbReference type="Pfam" id="PF12833">
    <property type="entry name" value="HTH_18"/>
    <property type="match status" value="1"/>
</dbReference>
<evidence type="ECO:0000313" key="11">
    <source>
        <dbReference type="Proteomes" id="UP001596378"/>
    </source>
</evidence>
<dbReference type="PROSITE" id="PS00041">
    <property type="entry name" value="HTH_ARAC_FAMILY_1"/>
    <property type="match status" value="1"/>
</dbReference>
<dbReference type="InterPro" id="IPR002491">
    <property type="entry name" value="ABC_transptr_periplasmic_BD"/>
</dbReference>
<feature type="domain" description="Fe/B12 periplasmic-binding" evidence="9">
    <location>
        <begin position="273"/>
        <end position="524"/>
    </location>
</feature>
<proteinExistence type="inferred from homology"/>
<dbReference type="Pfam" id="PF01497">
    <property type="entry name" value="Peripla_BP_2"/>
    <property type="match status" value="1"/>
</dbReference>
<dbReference type="Proteomes" id="UP001596378">
    <property type="component" value="Unassembled WGS sequence"/>
</dbReference>
<dbReference type="Gene3D" id="1.10.10.60">
    <property type="entry name" value="Homeodomain-like"/>
    <property type="match status" value="2"/>
</dbReference>
<accession>A0ABW2FHT1</accession>
<evidence type="ECO:0000259" key="9">
    <source>
        <dbReference type="PROSITE" id="PS50983"/>
    </source>
</evidence>
<evidence type="ECO:0000256" key="4">
    <source>
        <dbReference type="ARBA" id="ARBA00022729"/>
    </source>
</evidence>
<evidence type="ECO:0000256" key="7">
    <source>
        <dbReference type="ARBA" id="ARBA00023163"/>
    </source>
</evidence>
<dbReference type="RefSeq" id="WP_378050269.1">
    <property type="nucleotide sequence ID" value="NZ_JBHMDN010000025.1"/>
</dbReference>
<sequence>MLSLESLLFKLIDIQALDAVGLRSMDGAELLSPALFIVASGEGRWFAGRVSIPMKRGSVLLMGAGDRLYTTNSPLSTSNTMLAYRISFRVFEAADDGSVRTGDRVGPSLVCLQDFMALVDIAERIYGYRGKSRPLDRMRVNLWFQEMVLGVLERADDVENKRDAAQAVSLTTDFMERHYMREITREQLAAMAGMSANYYSRIFKNRTGKSPIEHLNEIRMKHAKRLLSFSNLSVGKIAQTIGYRDEFYFSRKFKEKIGASPTVFARERKPQRKIVSLSTAYTGHLMALGVEPYATLMHDSYPIGDHLRNTILLGTTVPDFSRIADRDIDLILCFESDDRRQLEALNRLAPTYPIPFHPMEWRDHLRTIGEIAGKEKEAELWLDKYDRKARSARELLARKIGTDSIAIVALGRDGLAVYGNRNMGAVLYGDLALTPAAGAADIYHFKMIAECELADYDADYMLVIGDGEETAEQWSALLHREPWSELTSVRKRQAYLADGRRWGGYNPMSHEWIVDDMLRMLTIQ</sequence>
<comment type="subcellular location">
    <subcellularLocation>
        <location evidence="1">Cell envelope</location>
    </subcellularLocation>
</comment>
<dbReference type="SUPFAM" id="SSF46689">
    <property type="entry name" value="Homeodomain-like"/>
    <property type="match status" value="2"/>
</dbReference>
<keyword evidence="7" id="KW-0804">Transcription</keyword>
<reference evidence="11" key="1">
    <citation type="journal article" date="2019" name="Int. J. Syst. Evol. Microbiol.">
        <title>The Global Catalogue of Microorganisms (GCM) 10K type strain sequencing project: providing services to taxonomists for standard genome sequencing and annotation.</title>
        <authorList>
            <consortium name="The Broad Institute Genomics Platform"/>
            <consortium name="The Broad Institute Genome Sequencing Center for Infectious Disease"/>
            <person name="Wu L."/>
            <person name="Ma J."/>
        </authorList>
    </citation>
    <scope>NUCLEOTIDE SEQUENCE [LARGE SCALE GENOMIC DNA]</scope>
    <source>
        <strain evidence="11">KCTC 12907</strain>
    </source>
</reference>
<dbReference type="SMART" id="SM00342">
    <property type="entry name" value="HTH_ARAC"/>
    <property type="match status" value="1"/>
</dbReference>
<keyword evidence="6" id="KW-0238">DNA-binding</keyword>
<dbReference type="PANTHER" id="PTHR30532:SF29">
    <property type="entry name" value="FE(3+) DICITRATE-BINDING PERIPLASMIC PROTEIN"/>
    <property type="match status" value="1"/>
</dbReference>
<evidence type="ECO:0000313" key="10">
    <source>
        <dbReference type="EMBL" id="MFC7152738.1"/>
    </source>
</evidence>
<gene>
    <name evidence="10" type="ORF">ACFQMJ_29735</name>
</gene>
<evidence type="ECO:0000259" key="8">
    <source>
        <dbReference type="PROSITE" id="PS01124"/>
    </source>
</evidence>
<dbReference type="InterPro" id="IPR051313">
    <property type="entry name" value="Bact_iron-sidero_bind"/>
</dbReference>
<dbReference type="InterPro" id="IPR018062">
    <property type="entry name" value="HTH_AraC-typ_CS"/>
</dbReference>
<dbReference type="SUPFAM" id="SSF53807">
    <property type="entry name" value="Helical backbone' metal receptor"/>
    <property type="match status" value="1"/>
</dbReference>